<dbReference type="GO" id="GO:0061245">
    <property type="term" value="P:establishment or maintenance of bipolar cell polarity"/>
    <property type="evidence" value="ECO:0007669"/>
    <property type="project" value="TreeGrafter"/>
</dbReference>
<sequence>MRLNGLRFRRSNHSMLCTISRFHLSQVHPPACPLNPRSSPNHPSDPPRILSYAASLFCFRFPHSTTLSLPLRPPLSSVIPLCPMIFWSPPSSKTSTTATNTTSPLLRRLTSKNKSYSDLAVTAKASLSLSRASSKHSDRYVSQPCPPPRFLSNDHASIRTVVGVRTPKSEKDFRYDADLDALLLPPLPPKISGPPVLPWPSCLLESKEKLAAKPRPRLEAALAQQSVGTSLPKSKAHPESEDSEPQYPWYRRRLHFPTDGNPKPSASKPSLFPRTDFAVSASRSSHASLSLFGGLVNERAQNDAYTISVKDQSIKQLKTFGDVPTPRFGQGSAFAGSVVVVWGGDATSASCNQLRASVKYDNALYFLNLVSREWTCIHVTGAAPHGRTGHSVVMIGPKVYIFGGEADGEYFNDLWCFDLSTLVSKPRWQQIELPKGVTDRPSARSGHVCAAYKDQLIVFGGTDGKYHYNDTWVFDTMSKTWTELACTGYIPCERESHAAALVDDIMYVFGGRGVDGANVGNLAAFKITSKRWFMFQNMGPEPSARSGHGMAAIGSRVYVLGGVCEDDDLAASEHKESNFVYILDTDYIKYPSATLEPPQETKLVP</sequence>
<gene>
    <name evidence="7" type="ORF">GSI_06428</name>
</gene>
<keyword evidence="8" id="KW-1185">Reference proteome</keyword>
<evidence type="ECO:0000313" key="8">
    <source>
        <dbReference type="Proteomes" id="UP000230002"/>
    </source>
</evidence>
<evidence type="ECO:0000256" key="2">
    <source>
        <dbReference type="ARBA" id="ARBA00022441"/>
    </source>
</evidence>
<comment type="caution">
    <text evidence="7">The sequence shown here is derived from an EMBL/GenBank/DDBJ whole genome shotgun (WGS) entry which is preliminary data.</text>
</comment>
<proteinExistence type="predicted"/>
<dbReference type="PANTHER" id="PTHR23244:SF456">
    <property type="entry name" value="MULTIPLE EPIDERMAL GROWTH FACTOR-LIKE DOMAINS PROTEIN 8"/>
    <property type="match status" value="1"/>
</dbReference>
<evidence type="ECO:0000256" key="5">
    <source>
        <dbReference type="ARBA" id="ARBA00023054"/>
    </source>
</evidence>
<dbReference type="FunFam" id="2.120.10.80:FF:000049">
    <property type="entry name" value="Cell polarity protein (Tea1)"/>
    <property type="match status" value="1"/>
</dbReference>
<keyword evidence="4" id="KW-0677">Repeat</keyword>
<name>A0A2G8SD78_9APHY</name>
<dbReference type="PANTHER" id="PTHR23244">
    <property type="entry name" value="KELCH REPEAT DOMAIN"/>
    <property type="match status" value="1"/>
</dbReference>
<dbReference type="Pfam" id="PF24681">
    <property type="entry name" value="Kelch_KLHDC2_KLHL20_DRC7"/>
    <property type="match status" value="1"/>
</dbReference>
<dbReference type="SUPFAM" id="SSF117281">
    <property type="entry name" value="Kelch motif"/>
    <property type="match status" value="1"/>
</dbReference>
<keyword evidence="2" id="KW-0880">Kelch repeat</keyword>
<keyword evidence="5" id="KW-0175">Coiled coil</keyword>
<evidence type="ECO:0000256" key="6">
    <source>
        <dbReference type="SAM" id="MobiDB-lite"/>
    </source>
</evidence>
<dbReference type="EMBL" id="AYKW01000012">
    <property type="protein sequence ID" value="PIL31724.1"/>
    <property type="molecule type" value="Genomic_DNA"/>
</dbReference>
<comment type="subcellular location">
    <subcellularLocation>
        <location evidence="1">Cytoplasm</location>
    </subcellularLocation>
</comment>
<evidence type="ECO:0000313" key="7">
    <source>
        <dbReference type="EMBL" id="PIL31724.1"/>
    </source>
</evidence>
<organism evidence="7 8">
    <name type="scientific">Ganoderma sinense ZZ0214-1</name>
    <dbReference type="NCBI Taxonomy" id="1077348"/>
    <lineage>
        <taxon>Eukaryota</taxon>
        <taxon>Fungi</taxon>
        <taxon>Dikarya</taxon>
        <taxon>Basidiomycota</taxon>
        <taxon>Agaricomycotina</taxon>
        <taxon>Agaricomycetes</taxon>
        <taxon>Polyporales</taxon>
        <taxon>Polyporaceae</taxon>
        <taxon>Ganoderma</taxon>
    </lineage>
</organism>
<protein>
    <submittedName>
        <fullName evidence="7">Uncharacterized protein</fullName>
    </submittedName>
</protein>
<dbReference type="OrthoDB" id="45365at2759"/>
<accession>A0A2G8SD78</accession>
<evidence type="ECO:0000256" key="3">
    <source>
        <dbReference type="ARBA" id="ARBA00022490"/>
    </source>
</evidence>
<dbReference type="InterPro" id="IPR015915">
    <property type="entry name" value="Kelch-typ_b-propeller"/>
</dbReference>
<dbReference type="GO" id="GO:0051285">
    <property type="term" value="C:cell cortex of cell tip"/>
    <property type="evidence" value="ECO:0007669"/>
    <property type="project" value="TreeGrafter"/>
</dbReference>
<feature type="region of interest" description="Disordered" evidence="6">
    <location>
        <begin position="224"/>
        <end position="270"/>
    </location>
</feature>
<dbReference type="STRING" id="1077348.A0A2G8SD78"/>
<reference evidence="7 8" key="1">
    <citation type="journal article" date="2015" name="Sci. Rep.">
        <title>Chromosome-level genome map provides insights into diverse defense mechanisms in the medicinal fungus Ganoderma sinense.</title>
        <authorList>
            <person name="Zhu Y."/>
            <person name="Xu J."/>
            <person name="Sun C."/>
            <person name="Zhou S."/>
            <person name="Xu H."/>
            <person name="Nelson D.R."/>
            <person name="Qian J."/>
            <person name="Song J."/>
            <person name="Luo H."/>
            <person name="Xiang L."/>
            <person name="Li Y."/>
            <person name="Xu Z."/>
            <person name="Ji A."/>
            <person name="Wang L."/>
            <person name="Lu S."/>
            <person name="Hayward A."/>
            <person name="Sun W."/>
            <person name="Li X."/>
            <person name="Schwartz D.C."/>
            <person name="Wang Y."/>
            <person name="Chen S."/>
        </authorList>
    </citation>
    <scope>NUCLEOTIDE SEQUENCE [LARGE SCALE GENOMIC DNA]</scope>
    <source>
        <strain evidence="7 8">ZZ0214-1</strain>
    </source>
</reference>
<dbReference type="AlphaFoldDB" id="A0A2G8SD78"/>
<keyword evidence="3" id="KW-0963">Cytoplasm</keyword>
<evidence type="ECO:0000256" key="1">
    <source>
        <dbReference type="ARBA" id="ARBA00004496"/>
    </source>
</evidence>
<dbReference type="Proteomes" id="UP000230002">
    <property type="component" value="Unassembled WGS sequence"/>
</dbReference>
<evidence type="ECO:0000256" key="4">
    <source>
        <dbReference type="ARBA" id="ARBA00022737"/>
    </source>
</evidence>
<dbReference type="Gene3D" id="2.120.10.80">
    <property type="entry name" value="Kelch-type beta propeller"/>
    <property type="match status" value="2"/>
</dbReference>